<keyword evidence="9" id="KW-0966">Cell projection</keyword>
<dbReference type="InterPro" id="IPR010809">
    <property type="entry name" value="FliD_C"/>
</dbReference>
<dbReference type="InterPro" id="IPR003481">
    <property type="entry name" value="FliD_N"/>
</dbReference>
<evidence type="ECO:0000256" key="2">
    <source>
        <dbReference type="ARBA" id="ARBA00011255"/>
    </source>
</evidence>
<comment type="function">
    <text evidence="5">Required for morphogenesis and for the elongation of the flagellar filament by facilitating polymerization of the flagellin monomers at the tip of growing filament. Forms a capping structure, which prevents flagellin subunits (transported through the central channel of the flagellum) from leaking out without polymerization at the distal end.</text>
</comment>
<evidence type="ECO:0000313" key="8">
    <source>
        <dbReference type="EMBL" id="GEN23653.1"/>
    </source>
</evidence>
<evidence type="ECO:0000259" key="7">
    <source>
        <dbReference type="Pfam" id="PF07195"/>
    </source>
</evidence>
<dbReference type="AlphaFoldDB" id="A0A1M7G4R5"/>
<sequence>MPSISSLGIGSGIDLNGLLDQLEAAERKQLDPIIVKQASYEAKISAYGKLDSALSSFQDAVAKLKDPALFSSLSSTVDGEGITASDSSSAQAGRYEVSVTQLAKAQSLASAGFSDRDAALGGGTLSLSVGGKDIDIEIGEDASSLDDIRDAINASDAGVRATIVNDGDPDAPWRLVLTSKETGTEATISDMSFTASGTDKGLESSLNLTAMEETVSAQNAELTVNGIAISSSSNKVEGAIEGVTLTLSATGDSTVKVENDNFALRDAITTFVDSYNDLQGTVDQLTSFDSDSGAAGELLGDATLRNIDARLRSGLVSSVDAGGLSSLSDLGITLQLDGTLELDDKKLDEVITNQRGDLATFFSGTTDAAGEVVQAGFATNLDTTLGDILDDGGLLDNATTGVETRLETLDAQYARTEKTINETVDRYRKQFSQLDTMIASLNQTSNYLTQQFDALNAQTGK</sequence>
<dbReference type="PANTHER" id="PTHR30288:SF0">
    <property type="entry name" value="FLAGELLAR HOOK-ASSOCIATED PROTEIN 2"/>
    <property type="match status" value="1"/>
</dbReference>
<dbReference type="InterPro" id="IPR040026">
    <property type="entry name" value="FliD"/>
</dbReference>
<accession>A0A1M7G4R5</accession>
<dbReference type="NCBIfam" id="NF005955">
    <property type="entry name" value="PRK08032.1"/>
    <property type="match status" value="1"/>
</dbReference>
<comment type="subcellular location">
    <subcellularLocation>
        <location evidence="5">Secreted</location>
    </subcellularLocation>
    <subcellularLocation>
        <location evidence="5">Bacterial flagellum</location>
    </subcellularLocation>
</comment>
<keyword evidence="11" id="KW-1185">Reference proteome</keyword>
<keyword evidence="9" id="KW-0282">Flagellum</keyword>
<dbReference type="GO" id="GO:0009424">
    <property type="term" value="C:bacterial-type flagellum hook"/>
    <property type="evidence" value="ECO:0007669"/>
    <property type="project" value="UniProtKB-UniRule"/>
</dbReference>
<dbReference type="Pfam" id="PF07195">
    <property type="entry name" value="FliD_C"/>
    <property type="match status" value="1"/>
</dbReference>
<dbReference type="Proteomes" id="UP000321726">
    <property type="component" value="Unassembled WGS sequence"/>
</dbReference>
<proteinExistence type="inferred from homology"/>
<evidence type="ECO:0000256" key="3">
    <source>
        <dbReference type="ARBA" id="ARBA00023054"/>
    </source>
</evidence>
<dbReference type="GO" id="GO:0007155">
    <property type="term" value="P:cell adhesion"/>
    <property type="evidence" value="ECO:0007669"/>
    <property type="project" value="InterPro"/>
</dbReference>
<evidence type="ECO:0000313" key="9">
    <source>
        <dbReference type="EMBL" id="SHM11364.1"/>
    </source>
</evidence>
<evidence type="ECO:0000313" key="11">
    <source>
        <dbReference type="Proteomes" id="UP000321726"/>
    </source>
</evidence>
<comment type="subunit">
    <text evidence="2 5">Homopentamer.</text>
</comment>
<dbReference type="Pfam" id="PF02465">
    <property type="entry name" value="FliD_N"/>
    <property type="match status" value="1"/>
</dbReference>
<dbReference type="InterPro" id="IPR010810">
    <property type="entry name" value="Flagellin_hook_IN_motif"/>
</dbReference>
<reference evidence="9 10" key="1">
    <citation type="submission" date="2016-11" db="EMBL/GenBank/DDBJ databases">
        <authorList>
            <person name="Jaros S."/>
            <person name="Januszkiewicz K."/>
            <person name="Wedrychowicz H."/>
        </authorList>
    </citation>
    <scope>NUCLEOTIDE SEQUENCE [LARGE SCALE GENOMIC DNA]</scope>
    <source>
        <strain evidence="9 10">DSM 4740</strain>
    </source>
</reference>
<dbReference type="GO" id="GO:0005576">
    <property type="term" value="C:extracellular region"/>
    <property type="evidence" value="ECO:0007669"/>
    <property type="project" value="UniProtKB-SubCell"/>
</dbReference>
<dbReference type="GO" id="GO:0071973">
    <property type="term" value="P:bacterial-type flagellum-dependent cell motility"/>
    <property type="evidence" value="ECO:0007669"/>
    <property type="project" value="TreeGrafter"/>
</dbReference>
<protein>
    <recommendedName>
        <fullName evidence="5">Flagellar hook-associated protein 2</fullName>
        <shortName evidence="5">HAP2</shortName>
    </recommendedName>
    <alternativeName>
        <fullName evidence="5">Flagellar cap protein</fullName>
    </alternativeName>
</protein>
<feature type="domain" description="Flagellar hook-associated protein 2 N-terminal" evidence="6">
    <location>
        <begin position="11"/>
        <end position="106"/>
    </location>
</feature>
<evidence type="ECO:0000259" key="6">
    <source>
        <dbReference type="Pfam" id="PF02465"/>
    </source>
</evidence>
<dbReference type="PANTHER" id="PTHR30288">
    <property type="entry name" value="FLAGELLAR CAP/ASSEMBLY PROTEIN FLID"/>
    <property type="match status" value="1"/>
</dbReference>
<evidence type="ECO:0000256" key="1">
    <source>
        <dbReference type="ARBA" id="ARBA00009764"/>
    </source>
</evidence>
<dbReference type="EMBL" id="FRCA01000005">
    <property type="protein sequence ID" value="SHM11364.1"/>
    <property type="molecule type" value="Genomic_DNA"/>
</dbReference>
<dbReference type="EMBL" id="BJXU01000052">
    <property type="protein sequence ID" value="GEN23653.1"/>
    <property type="molecule type" value="Genomic_DNA"/>
</dbReference>
<dbReference type="Pfam" id="PF07196">
    <property type="entry name" value="Flagellin_IN"/>
    <property type="match status" value="1"/>
</dbReference>
<comment type="similarity">
    <text evidence="1 5">Belongs to the FliD family.</text>
</comment>
<evidence type="ECO:0000256" key="5">
    <source>
        <dbReference type="RuleBase" id="RU362066"/>
    </source>
</evidence>
<dbReference type="STRING" id="44933.SAMN05660971_02193"/>
<gene>
    <name evidence="8" type="primary">fliD</name>
    <name evidence="8" type="ORF">HCU01_16020</name>
    <name evidence="9" type="ORF">SAMN05660971_02193</name>
</gene>
<keyword evidence="4 5" id="KW-0975">Bacterial flagellum</keyword>
<dbReference type="OrthoDB" id="5980200at2"/>
<dbReference type="GO" id="GO:0009421">
    <property type="term" value="C:bacterial-type flagellum filament cap"/>
    <property type="evidence" value="ECO:0007669"/>
    <property type="project" value="InterPro"/>
</dbReference>
<keyword evidence="5" id="KW-0964">Secreted</keyword>
<organism evidence="9 10">
    <name type="scientific">Halomonas cupida</name>
    <dbReference type="NCBI Taxonomy" id="44933"/>
    <lineage>
        <taxon>Bacteria</taxon>
        <taxon>Pseudomonadati</taxon>
        <taxon>Pseudomonadota</taxon>
        <taxon>Gammaproteobacteria</taxon>
        <taxon>Oceanospirillales</taxon>
        <taxon>Halomonadaceae</taxon>
        <taxon>Halomonas</taxon>
    </lineage>
</organism>
<evidence type="ECO:0000256" key="4">
    <source>
        <dbReference type="ARBA" id="ARBA00023143"/>
    </source>
</evidence>
<evidence type="ECO:0000313" key="10">
    <source>
        <dbReference type="Proteomes" id="UP000184123"/>
    </source>
</evidence>
<name>A0A1M7G4R5_9GAMM</name>
<dbReference type="RefSeq" id="WP_073435237.1">
    <property type="nucleotide sequence ID" value="NZ_BJXU01000052.1"/>
</dbReference>
<dbReference type="Proteomes" id="UP000184123">
    <property type="component" value="Unassembled WGS sequence"/>
</dbReference>
<keyword evidence="9" id="KW-0969">Cilium</keyword>
<feature type="domain" description="Flagellar hook-associated protein 2 C-terminal" evidence="7">
    <location>
        <begin position="217"/>
        <end position="443"/>
    </location>
</feature>
<reference evidence="8 11" key="2">
    <citation type="submission" date="2019-07" db="EMBL/GenBank/DDBJ databases">
        <title>Whole genome shotgun sequence of Halomonas cupida NBRC 102219.</title>
        <authorList>
            <person name="Hosoyama A."/>
            <person name="Uohara A."/>
            <person name="Ohji S."/>
            <person name="Ichikawa N."/>
        </authorList>
    </citation>
    <scope>NUCLEOTIDE SEQUENCE [LARGE SCALE GENOMIC DNA]</scope>
    <source>
        <strain evidence="8 11">NBRC 102219</strain>
    </source>
</reference>
<keyword evidence="3" id="KW-0175">Coiled coil</keyword>